<keyword evidence="5 8" id="KW-0812">Transmembrane</keyword>
<dbReference type="PROSITE" id="PS50928">
    <property type="entry name" value="ABC_TM1"/>
    <property type="match status" value="1"/>
</dbReference>
<evidence type="ECO:0000256" key="6">
    <source>
        <dbReference type="ARBA" id="ARBA00022989"/>
    </source>
</evidence>
<keyword evidence="6 8" id="KW-1133">Transmembrane helix</keyword>
<dbReference type="Pfam" id="PF00528">
    <property type="entry name" value="BPD_transp_1"/>
    <property type="match status" value="1"/>
</dbReference>
<comment type="similarity">
    <text evidence="2 8">Belongs to the binding-protein-dependent transport system permease family. CysTW subfamily.</text>
</comment>
<evidence type="ECO:0000256" key="4">
    <source>
        <dbReference type="ARBA" id="ARBA00022475"/>
    </source>
</evidence>
<evidence type="ECO:0000256" key="7">
    <source>
        <dbReference type="ARBA" id="ARBA00023136"/>
    </source>
</evidence>
<feature type="transmembrane region" description="Helical" evidence="8">
    <location>
        <begin position="101"/>
        <end position="121"/>
    </location>
</feature>
<evidence type="ECO:0000256" key="1">
    <source>
        <dbReference type="ARBA" id="ARBA00004651"/>
    </source>
</evidence>
<comment type="caution">
    <text evidence="10">The sequence shown here is derived from an EMBL/GenBank/DDBJ whole genome shotgun (WGS) entry which is preliminary data.</text>
</comment>
<dbReference type="SUPFAM" id="SSF161098">
    <property type="entry name" value="MetI-like"/>
    <property type="match status" value="1"/>
</dbReference>
<evidence type="ECO:0000256" key="2">
    <source>
        <dbReference type="ARBA" id="ARBA00007069"/>
    </source>
</evidence>
<keyword evidence="4 8" id="KW-1003">Cell membrane</keyword>
<dbReference type="CDD" id="cd06261">
    <property type="entry name" value="TM_PBP2"/>
    <property type="match status" value="1"/>
</dbReference>
<comment type="subcellular location">
    <subcellularLocation>
        <location evidence="1 8">Cell membrane</location>
        <topology evidence="1 8">Multi-pass membrane protein</topology>
    </subcellularLocation>
</comment>
<organism evidence="10 11">
    <name type="scientific">Fusibacter paucivorans</name>
    <dbReference type="NCBI Taxonomy" id="76009"/>
    <lineage>
        <taxon>Bacteria</taxon>
        <taxon>Bacillati</taxon>
        <taxon>Bacillota</taxon>
        <taxon>Clostridia</taxon>
        <taxon>Eubacteriales</taxon>
        <taxon>Eubacteriales Family XII. Incertae Sedis</taxon>
        <taxon>Fusibacter</taxon>
    </lineage>
</organism>
<gene>
    <name evidence="10" type="primary">pstA</name>
    <name evidence="10" type="ORF">KHM83_06985</name>
</gene>
<dbReference type="PANTHER" id="PTHR43470:SF3">
    <property type="entry name" value="PHOSPHATE TRANSPORT SYSTEM PERMEASE PROTEIN PSTA-RELATED"/>
    <property type="match status" value="1"/>
</dbReference>
<evidence type="ECO:0000256" key="5">
    <source>
        <dbReference type="ARBA" id="ARBA00022692"/>
    </source>
</evidence>
<accession>A0ABS5PNF7</accession>
<dbReference type="EMBL" id="JAHBCL010000010">
    <property type="protein sequence ID" value="MBS7526417.1"/>
    <property type="molecule type" value="Genomic_DNA"/>
</dbReference>
<evidence type="ECO:0000256" key="8">
    <source>
        <dbReference type="RuleBase" id="RU363043"/>
    </source>
</evidence>
<proteinExistence type="inferred from homology"/>
<feature type="transmembrane region" description="Helical" evidence="8">
    <location>
        <begin position="9"/>
        <end position="30"/>
    </location>
</feature>
<dbReference type="NCBIfam" id="TIGR00974">
    <property type="entry name" value="3a0107s02c"/>
    <property type="match status" value="1"/>
</dbReference>
<keyword evidence="7 8" id="KW-0472">Membrane</keyword>
<feature type="domain" description="ABC transmembrane type-1" evidence="9">
    <location>
        <begin position="56"/>
        <end position="258"/>
    </location>
</feature>
<feature type="transmembrane region" description="Helical" evidence="8">
    <location>
        <begin position="175"/>
        <end position="196"/>
    </location>
</feature>
<feature type="transmembrane region" description="Helical" evidence="8">
    <location>
        <begin position="50"/>
        <end position="81"/>
    </location>
</feature>
<dbReference type="InterPro" id="IPR005672">
    <property type="entry name" value="Phosphate_PstA"/>
</dbReference>
<name>A0ABS5PNF7_9FIRM</name>
<keyword evidence="11" id="KW-1185">Reference proteome</keyword>
<evidence type="ECO:0000313" key="11">
    <source>
        <dbReference type="Proteomes" id="UP000746471"/>
    </source>
</evidence>
<evidence type="ECO:0000259" key="9">
    <source>
        <dbReference type="PROSITE" id="PS50928"/>
    </source>
</evidence>
<dbReference type="Proteomes" id="UP000746471">
    <property type="component" value="Unassembled WGS sequence"/>
</dbReference>
<reference evidence="10 11" key="1">
    <citation type="submission" date="2021-05" db="EMBL/GenBank/DDBJ databases">
        <title>Fusibacter ferrireducens sp. nov., an anaerobic, sulfur- and Fe-reducing bacterium isolated from the mangrove sediment.</title>
        <authorList>
            <person name="Qiu D."/>
        </authorList>
    </citation>
    <scope>NUCLEOTIDE SEQUENCE [LARGE SCALE GENOMIC DNA]</scope>
    <source>
        <strain evidence="10 11">DSM 12116</strain>
    </source>
</reference>
<dbReference type="InterPro" id="IPR000515">
    <property type="entry name" value="MetI-like"/>
</dbReference>
<sequence>MKERILKSLIYISTIVTVGVLLWIIGYILVKGVAHISWGFLSTDQTSDYNGILPIIISTLYLVFLGVVVATPIGVFAAIYLTEYAKQGRIVKVIRFATESLGAIPSIVFGLFGLIFFVVILRLQRSLVAGALTVTIMVLPTIIRATEEALKSVPREYREGSFALGASKFRTIFKVILPSAIPGILSATILTIGRIVGESAAVFLTAGMVPRMPRGIFDPGRTLSVHMYILASEGISFDEAYATAVVLVAIVLMVNFTANKVVNLLKRGRMAS</sequence>
<evidence type="ECO:0000256" key="3">
    <source>
        <dbReference type="ARBA" id="ARBA00022448"/>
    </source>
</evidence>
<evidence type="ECO:0000313" key="10">
    <source>
        <dbReference type="EMBL" id="MBS7526417.1"/>
    </source>
</evidence>
<feature type="transmembrane region" description="Helical" evidence="8">
    <location>
        <begin position="127"/>
        <end position="145"/>
    </location>
</feature>
<dbReference type="InterPro" id="IPR035906">
    <property type="entry name" value="MetI-like_sf"/>
</dbReference>
<feature type="transmembrane region" description="Helical" evidence="8">
    <location>
        <begin position="240"/>
        <end position="262"/>
    </location>
</feature>
<protein>
    <recommendedName>
        <fullName evidence="8">Phosphate transport system permease protein PstA</fullName>
    </recommendedName>
</protein>
<dbReference type="PANTHER" id="PTHR43470">
    <property type="entry name" value="PHOSPHATE TRANSPORT SYSTEM PERMEASE PROTEIN PSTA-RELATED"/>
    <property type="match status" value="1"/>
</dbReference>
<keyword evidence="3" id="KW-0813">Transport</keyword>
<dbReference type="Gene3D" id="1.10.3720.10">
    <property type="entry name" value="MetI-like"/>
    <property type="match status" value="1"/>
</dbReference>